<organism evidence="1 2">
    <name type="scientific">Caballeronia terrestris</name>
    <dbReference type="NCBI Taxonomy" id="1226301"/>
    <lineage>
        <taxon>Bacteria</taxon>
        <taxon>Pseudomonadati</taxon>
        <taxon>Pseudomonadota</taxon>
        <taxon>Betaproteobacteria</taxon>
        <taxon>Burkholderiales</taxon>
        <taxon>Burkholderiaceae</taxon>
        <taxon>Caballeronia</taxon>
    </lineage>
</organism>
<comment type="caution">
    <text evidence="1">The sequence shown here is derived from an EMBL/GenBank/DDBJ whole genome shotgun (WGS) entry which is preliminary data.</text>
</comment>
<dbReference type="AlphaFoldDB" id="A0A158KT50"/>
<name>A0A158KT50_9BURK</name>
<reference evidence="1" key="1">
    <citation type="submission" date="2016-01" db="EMBL/GenBank/DDBJ databases">
        <authorList>
            <person name="Peeters C."/>
        </authorList>
    </citation>
    <scope>NUCLEOTIDE SEQUENCE [LARGE SCALE GENOMIC DNA]</scope>
    <source>
        <strain evidence="1">LMG 22937</strain>
    </source>
</reference>
<dbReference type="Proteomes" id="UP000054925">
    <property type="component" value="Unassembled WGS sequence"/>
</dbReference>
<dbReference type="EMBL" id="FCOL02000122">
    <property type="protein sequence ID" value="SAL84356.1"/>
    <property type="molecule type" value="Genomic_DNA"/>
</dbReference>
<evidence type="ECO:0000313" key="1">
    <source>
        <dbReference type="EMBL" id="SAL84356.1"/>
    </source>
</evidence>
<protein>
    <submittedName>
        <fullName evidence="1">Uncharacterized protein</fullName>
    </submittedName>
</protein>
<evidence type="ECO:0000313" key="2">
    <source>
        <dbReference type="Proteomes" id="UP000054925"/>
    </source>
</evidence>
<gene>
    <name evidence="1" type="ORF">AWB67_06660</name>
</gene>
<keyword evidence="2" id="KW-1185">Reference proteome</keyword>
<sequence length="43" mass="4586">MGGFFDLITQAMGEGEAVGLSNRSRKTLTRPLPSTAASCHTYL</sequence>
<proteinExistence type="predicted"/>
<accession>A0A158KT50</accession>